<dbReference type="RefSeq" id="XP_014175653.1">
    <property type="nucleotide sequence ID" value="XM_014320178.1"/>
</dbReference>
<keyword evidence="3" id="KW-1185">Reference proteome</keyword>
<gene>
    <name evidence="2" type="ORF">CMQ_4240</name>
</gene>
<name>F0X9P4_GROCL</name>
<accession>F0X9P4</accession>
<organism evidence="3">
    <name type="scientific">Grosmannia clavigera (strain kw1407 / UAMH 11150)</name>
    <name type="common">Blue stain fungus</name>
    <name type="synonym">Graphiocladiella clavigera</name>
    <dbReference type="NCBI Taxonomy" id="655863"/>
    <lineage>
        <taxon>Eukaryota</taxon>
        <taxon>Fungi</taxon>
        <taxon>Dikarya</taxon>
        <taxon>Ascomycota</taxon>
        <taxon>Pezizomycotina</taxon>
        <taxon>Sordariomycetes</taxon>
        <taxon>Sordariomycetidae</taxon>
        <taxon>Ophiostomatales</taxon>
        <taxon>Ophiostomataceae</taxon>
        <taxon>Leptographium</taxon>
    </lineage>
</organism>
<dbReference type="AlphaFoldDB" id="F0X9P4"/>
<dbReference type="EMBL" id="GL629735">
    <property type="protein sequence ID" value="EFX06171.1"/>
    <property type="molecule type" value="Genomic_DNA"/>
</dbReference>
<dbReference type="InParanoid" id="F0X9P4"/>
<sequence>MEKRLRGLEQDHDADFINGDAMRTEKEQASGGSPSLHRLASIGRRRPSRPNGQQDETSERPKAANEQSATRSRPIIRATPAANGLKPALRARRRTMGNDSRASTLKGSPKGQKGGQEQKVLLAIPTRRYMAEYEQKKPERLGGDALSFVAWRGPQSGA</sequence>
<evidence type="ECO:0000313" key="2">
    <source>
        <dbReference type="EMBL" id="EFX06171.1"/>
    </source>
</evidence>
<feature type="compositionally biased region" description="Polar residues" evidence="1">
    <location>
        <begin position="97"/>
        <end position="106"/>
    </location>
</feature>
<protein>
    <submittedName>
        <fullName evidence="2">Uncharacterized protein</fullName>
    </submittedName>
</protein>
<evidence type="ECO:0000256" key="1">
    <source>
        <dbReference type="SAM" id="MobiDB-lite"/>
    </source>
</evidence>
<evidence type="ECO:0000313" key="3">
    <source>
        <dbReference type="Proteomes" id="UP000007796"/>
    </source>
</evidence>
<dbReference type="GeneID" id="25977430"/>
<reference evidence="2 3" key="1">
    <citation type="journal article" date="2011" name="Proc. Natl. Acad. Sci. U.S.A.">
        <title>Genome and transcriptome analyses of the mountain pine beetle-fungal symbiont Grosmannia clavigera, a lodgepole pine pathogen.</title>
        <authorList>
            <person name="DiGuistini S."/>
            <person name="Wang Y."/>
            <person name="Liao N.Y."/>
            <person name="Taylor G."/>
            <person name="Tanguay P."/>
            <person name="Feau N."/>
            <person name="Henrissat B."/>
            <person name="Chan S.K."/>
            <person name="Hesse-Orce U."/>
            <person name="Alamouti S.M."/>
            <person name="Tsui C.K.M."/>
            <person name="Docking R.T."/>
            <person name="Levasseur A."/>
            <person name="Haridas S."/>
            <person name="Robertson G."/>
            <person name="Birol I."/>
            <person name="Holt R.A."/>
            <person name="Marra M.A."/>
            <person name="Hamelin R.C."/>
            <person name="Hirst M."/>
            <person name="Jones S.J.M."/>
            <person name="Bohlmann J."/>
            <person name="Breuil C."/>
        </authorList>
    </citation>
    <scope>NUCLEOTIDE SEQUENCE [LARGE SCALE GENOMIC DNA]</scope>
    <source>
        <strain evidence="3">kw1407 / UAMH 11150</strain>
    </source>
</reference>
<dbReference type="Proteomes" id="UP000007796">
    <property type="component" value="Unassembled WGS sequence"/>
</dbReference>
<dbReference type="HOGENOM" id="CLU_1669552_0_0_1"/>
<feature type="region of interest" description="Disordered" evidence="1">
    <location>
        <begin position="1"/>
        <end position="118"/>
    </location>
</feature>
<proteinExistence type="predicted"/>
<feature type="compositionally biased region" description="Basic and acidic residues" evidence="1">
    <location>
        <begin position="1"/>
        <end position="15"/>
    </location>
</feature>